<dbReference type="SUPFAM" id="SSF103473">
    <property type="entry name" value="MFS general substrate transporter"/>
    <property type="match status" value="1"/>
</dbReference>
<keyword evidence="7" id="KW-1185">Reference proteome</keyword>
<dbReference type="Gene3D" id="1.20.1250.20">
    <property type="entry name" value="MFS general substrate transporter like domains"/>
    <property type="match status" value="1"/>
</dbReference>
<dbReference type="EMBL" id="JADWDJ010000010">
    <property type="protein sequence ID" value="KAG5274623.1"/>
    <property type="molecule type" value="Genomic_DNA"/>
</dbReference>
<dbReference type="AlphaFoldDB" id="A0AAV6GHD6"/>
<evidence type="ECO:0000256" key="5">
    <source>
        <dbReference type="SAM" id="Phobius"/>
    </source>
</evidence>
<keyword evidence="3 5" id="KW-1133">Transmembrane helix</keyword>
<gene>
    <name evidence="6" type="ORF">AALO_G00138340</name>
</gene>
<keyword evidence="4 5" id="KW-0472">Membrane</keyword>
<evidence type="ECO:0000313" key="7">
    <source>
        <dbReference type="Proteomes" id="UP000823561"/>
    </source>
</evidence>
<dbReference type="GO" id="GO:0070837">
    <property type="term" value="P:dehydroascorbic acid transport"/>
    <property type="evidence" value="ECO:0007669"/>
    <property type="project" value="TreeGrafter"/>
</dbReference>
<dbReference type="InterPro" id="IPR045263">
    <property type="entry name" value="GLUT"/>
</dbReference>
<dbReference type="InterPro" id="IPR005828">
    <property type="entry name" value="MFS_sugar_transport-like"/>
</dbReference>
<comment type="subcellular location">
    <subcellularLocation>
        <location evidence="1">Membrane</location>
        <topology evidence="1">Multi-pass membrane protein</topology>
    </subcellularLocation>
</comment>
<dbReference type="PANTHER" id="PTHR23503:SF54">
    <property type="entry name" value="MAJOR FACILITATOR SUPERFAMILY (MFS) PROFILE DOMAIN-CONTAINING PROTEIN"/>
    <property type="match status" value="1"/>
</dbReference>
<name>A0AAV6GHD6_9TELE</name>
<evidence type="ECO:0000256" key="4">
    <source>
        <dbReference type="ARBA" id="ARBA00023136"/>
    </source>
</evidence>
<reference evidence="6" key="1">
    <citation type="submission" date="2020-10" db="EMBL/GenBank/DDBJ databases">
        <title>Chromosome-scale genome assembly of the Allis shad, Alosa alosa.</title>
        <authorList>
            <person name="Margot Z."/>
            <person name="Christophe K."/>
            <person name="Cabau C."/>
            <person name="Louis A."/>
            <person name="Berthelot C."/>
            <person name="Parey E."/>
            <person name="Roest Crollius H."/>
            <person name="Montfort J."/>
            <person name="Robinson-Rechavi M."/>
            <person name="Bucao C."/>
            <person name="Bouchez O."/>
            <person name="Gislard M."/>
            <person name="Lluch J."/>
            <person name="Milhes M."/>
            <person name="Lampietro C."/>
            <person name="Lopez Roques C."/>
            <person name="Donnadieu C."/>
            <person name="Braasch I."/>
            <person name="Desvignes T."/>
            <person name="Postlethwait J."/>
            <person name="Bobe J."/>
            <person name="Guiguen Y."/>
        </authorList>
    </citation>
    <scope>NUCLEOTIDE SEQUENCE</scope>
    <source>
        <strain evidence="6">M-15738</strain>
        <tissue evidence="6">Blood</tissue>
    </source>
</reference>
<dbReference type="Proteomes" id="UP000823561">
    <property type="component" value="Chromosome 10"/>
</dbReference>
<dbReference type="GO" id="GO:0046323">
    <property type="term" value="P:D-glucose import"/>
    <property type="evidence" value="ECO:0007669"/>
    <property type="project" value="TreeGrafter"/>
</dbReference>
<comment type="caution">
    <text evidence="6">The sequence shown here is derived from an EMBL/GenBank/DDBJ whole genome shotgun (WGS) entry which is preliminary data.</text>
</comment>
<evidence type="ECO:0000256" key="1">
    <source>
        <dbReference type="ARBA" id="ARBA00004141"/>
    </source>
</evidence>
<accession>A0AAV6GHD6</accession>
<dbReference type="InterPro" id="IPR036259">
    <property type="entry name" value="MFS_trans_sf"/>
</dbReference>
<dbReference type="GO" id="GO:0055056">
    <property type="term" value="F:D-glucose transmembrane transporter activity"/>
    <property type="evidence" value="ECO:0007669"/>
    <property type="project" value="TreeGrafter"/>
</dbReference>
<organism evidence="6 7">
    <name type="scientific">Alosa alosa</name>
    <name type="common">allis shad</name>
    <dbReference type="NCBI Taxonomy" id="278164"/>
    <lineage>
        <taxon>Eukaryota</taxon>
        <taxon>Metazoa</taxon>
        <taxon>Chordata</taxon>
        <taxon>Craniata</taxon>
        <taxon>Vertebrata</taxon>
        <taxon>Euteleostomi</taxon>
        <taxon>Actinopterygii</taxon>
        <taxon>Neopterygii</taxon>
        <taxon>Teleostei</taxon>
        <taxon>Clupei</taxon>
        <taxon>Clupeiformes</taxon>
        <taxon>Clupeoidei</taxon>
        <taxon>Clupeidae</taxon>
        <taxon>Alosa</taxon>
    </lineage>
</organism>
<feature type="transmembrane region" description="Helical" evidence="5">
    <location>
        <begin position="36"/>
        <end position="56"/>
    </location>
</feature>
<sequence>MRGILTLTCAVYLSIGKLLGQVIGLKELMGTGDMWPYLLAVSGLPAILQFVSMLFFPEAPCYLYIDKGDEDGCKKALQWLCREDDVNLKIELEDMRKERESAQVTQTKTMLDGLRDRSVRWQLMAMLIPSSGPNFCGINAVSGRTLSITPVLKVLKGGVLKSIDI</sequence>
<dbReference type="GO" id="GO:0005886">
    <property type="term" value="C:plasma membrane"/>
    <property type="evidence" value="ECO:0007669"/>
    <property type="project" value="TreeGrafter"/>
</dbReference>
<evidence type="ECO:0000256" key="2">
    <source>
        <dbReference type="ARBA" id="ARBA00022692"/>
    </source>
</evidence>
<protein>
    <submittedName>
        <fullName evidence="6">Uncharacterized protein</fullName>
    </submittedName>
</protein>
<keyword evidence="2 5" id="KW-0812">Transmembrane</keyword>
<evidence type="ECO:0000313" key="6">
    <source>
        <dbReference type="EMBL" id="KAG5274623.1"/>
    </source>
</evidence>
<proteinExistence type="predicted"/>
<evidence type="ECO:0000256" key="3">
    <source>
        <dbReference type="ARBA" id="ARBA00022989"/>
    </source>
</evidence>
<dbReference type="PANTHER" id="PTHR23503">
    <property type="entry name" value="SOLUTE CARRIER FAMILY 2"/>
    <property type="match status" value="1"/>
</dbReference>
<dbReference type="Pfam" id="PF00083">
    <property type="entry name" value="Sugar_tr"/>
    <property type="match status" value="1"/>
</dbReference>